<keyword evidence="3" id="KW-1185">Reference proteome</keyword>
<keyword evidence="1" id="KW-1133">Transmembrane helix</keyword>
<feature type="transmembrane region" description="Helical" evidence="1">
    <location>
        <begin position="12"/>
        <end position="31"/>
    </location>
</feature>
<dbReference type="Proteomes" id="UP000301475">
    <property type="component" value="Chromosome"/>
</dbReference>
<keyword evidence="1" id="KW-0812">Transmembrane</keyword>
<proteinExistence type="predicted"/>
<reference evidence="2 3" key="1">
    <citation type="submission" date="2019-04" db="EMBL/GenBank/DDBJ databases">
        <authorList>
            <person name="Embree M."/>
            <person name="Gaffney J.R."/>
        </authorList>
    </citation>
    <scope>NUCLEOTIDE SEQUENCE [LARGE SCALE GENOMIC DNA]</scope>
    <source>
        <strain evidence="2 3">JE7A12</strain>
    </source>
</reference>
<organism evidence="2 3">
    <name type="scientific">Ruminococcus bovis</name>
    <dbReference type="NCBI Taxonomy" id="2564099"/>
    <lineage>
        <taxon>Bacteria</taxon>
        <taxon>Bacillati</taxon>
        <taxon>Bacillota</taxon>
        <taxon>Clostridia</taxon>
        <taxon>Eubacteriales</taxon>
        <taxon>Oscillospiraceae</taxon>
        <taxon>Ruminococcus</taxon>
    </lineage>
</organism>
<name>A0A4P8Y0U6_9FIRM</name>
<protein>
    <submittedName>
        <fullName evidence="2">DUF3021 family protein</fullName>
    </submittedName>
</protein>
<evidence type="ECO:0000313" key="3">
    <source>
        <dbReference type="Proteomes" id="UP000301475"/>
    </source>
</evidence>
<evidence type="ECO:0000313" key="2">
    <source>
        <dbReference type="EMBL" id="QCT08030.1"/>
    </source>
</evidence>
<dbReference type="EMBL" id="CP039381">
    <property type="protein sequence ID" value="QCT08030.1"/>
    <property type="molecule type" value="Genomic_DNA"/>
</dbReference>
<feature type="transmembrane region" description="Helical" evidence="1">
    <location>
        <begin position="37"/>
        <end position="59"/>
    </location>
</feature>
<accession>A0A4P8Y0U6</accession>
<evidence type="ECO:0000256" key="1">
    <source>
        <dbReference type="SAM" id="Phobius"/>
    </source>
</evidence>
<dbReference type="AlphaFoldDB" id="A0A4P8Y0U6"/>
<dbReference type="InterPro" id="IPR021560">
    <property type="entry name" value="DUF3021"/>
</dbReference>
<dbReference type="KEGG" id="ruj:E5Z56_09680"/>
<sequence>MPKDNAAKWDHLLFGGSVFLPITTYCMYWMPHNFWGIAGYIAIFFFIYFFIWFSQYFAMKKRIQEFNNKVKSDSVNN</sequence>
<gene>
    <name evidence="2" type="ORF">E5Z56_09680</name>
</gene>
<keyword evidence="1" id="KW-0472">Membrane</keyword>
<dbReference type="Pfam" id="PF11457">
    <property type="entry name" value="DUF3021"/>
    <property type="match status" value="1"/>
</dbReference>